<keyword evidence="1" id="KW-0812">Transmembrane</keyword>
<dbReference type="SUPFAM" id="SSF53474">
    <property type="entry name" value="alpha/beta-Hydrolases"/>
    <property type="match status" value="1"/>
</dbReference>
<proteinExistence type="predicted"/>
<evidence type="ECO:0000259" key="2">
    <source>
        <dbReference type="Pfam" id="PF12146"/>
    </source>
</evidence>
<dbReference type="EMBL" id="JBHULC010000004">
    <property type="protein sequence ID" value="MFD2519983.1"/>
    <property type="molecule type" value="Genomic_DNA"/>
</dbReference>
<gene>
    <name evidence="3" type="ORF">ACFSR2_03745</name>
</gene>
<comment type="caution">
    <text evidence="3">The sequence shown here is derived from an EMBL/GenBank/DDBJ whole genome shotgun (WGS) entry which is preliminary data.</text>
</comment>
<dbReference type="InterPro" id="IPR029058">
    <property type="entry name" value="AB_hydrolase_fold"/>
</dbReference>
<dbReference type="InterPro" id="IPR022742">
    <property type="entry name" value="Hydrolase_4"/>
</dbReference>
<dbReference type="GO" id="GO:0016787">
    <property type="term" value="F:hydrolase activity"/>
    <property type="evidence" value="ECO:0007669"/>
    <property type="project" value="UniProtKB-KW"/>
</dbReference>
<evidence type="ECO:0000313" key="3">
    <source>
        <dbReference type="EMBL" id="MFD2519983.1"/>
    </source>
</evidence>
<keyword evidence="1" id="KW-0472">Membrane</keyword>
<accession>A0ABW5J2L4</accession>
<feature type="transmembrane region" description="Helical" evidence="1">
    <location>
        <begin position="9"/>
        <end position="29"/>
    </location>
</feature>
<keyword evidence="1" id="KW-1133">Transmembrane helix</keyword>
<keyword evidence="4" id="KW-1185">Reference proteome</keyword>
<dbReference type="RefSeq" id="WP_340235392.1">
    <property type="nucleotide sequence ID" value="NZ_JBBEWC010000004.1"/>
</dbReference>
<dbReference type="Pfam" id="PF12146">
    <property type="entry name" value="Hydrolase_4"/>
    <property type="match status" value="1"/>
</dbReference>
<organism evidence="3 4">
    <name type="scientific">Emticicia soli</name>
    <dbReference type="NCBI Taxonomy" id="2027878"/>
    <lineage>
        <taxon>Bacteria</taxon>
        <taxon>Pseudomonadati</taxon>
        <taxon>Bacteroidota</taxon>
        <taxon>Cytophagia</taxon>
        <taxon>Cytophagales</taxon>
        <taxon>Leadbetterellaceae</taxon>
        <taxon>Emticicia</taxon>
    </lineage>
</organism>
<name>A0ABW5J2L4_9BACT</name>
<sequence length="314" mass="35551">MINKKKLKVIGWSILIVFILLNIVAYFHAYKFTHFGENTDMRTKDPKSLSYFRRVKTLFLGINNPRPTNGQLPGKPYQTILLKSNKTIECWLMKTENAKGTVVLFHGFAGEKSSLLEKSAIFQELGYNTMLVDFMGSGGSEGNQTTIGFFEAEQVKSCFDYLKKNNENKIYLWGTSMGAVAIMKAINDYAIQPAGIMIECPFGSMYETVCARFRLMHAPTVPMAGLLVFWGGLQNNFWAFGHNPIRYAEKITCPTLLMYGELDDKVSRKEIDEIYANLKGPKQISTYPNAGHVSYLTEYGKEWRADVNNFLSAL</sequence>
<protein>
    <submittedName>
        <fullName evidence="3">Alpha/beta hydrolase</fullName>
    </submittedName>
</protein>
<dbReference type="Gene3D" id="3.40.50.1820">
    <property type="entry name" value="alpha/beta hydrolase"/>
    <property type="match status" value="1"/>
</dbReference>
<evidence type="ECO:0000256" key="1">
    <source>
        <dbReference type="SAM" id="Phobius"/>
    </source>
</evidence>
<dbReference type="PANTHER" id="PTHR43358:SF4">
    <property type="entry name" value="ALPHA_BETA HYDROLASE FOLD-1 DOMAIN-CONTAINING PROTEIN"/>
    <property type="match status" value="1"/>
</dbReference>
<dbReference type="PANTHER" id="PTHR43358">
    <property type="entry name" value="ALPHA/BETA-HYDROLASE"/>
    <property type="match status" value="1"/>
</dbReference>
<dbReference type="InterPro" id="IPR052920">
    <property type="entry name" value="DNA-binding_regulatory"/>
</dbReference>
<keyword evidence="3" id="KW-0378">Hydrolase</keyword>
<evidence type="ECO:0000313" key="4">
    <source>
        <dbReference type="Proteomes" id="UP001597510"/>
    </source>
</evidence>
<feature type="domain" description="Serine aminopeptidase S33" evidence="2">
    <location>
        <begin position="97"/>
        <end position="208"/>
    </location>
</feature>
<dbReference type="Proteomes" id="UP001597510">
    <property type="component" value="Unassembled WGS sequence"/>
</dbReference>
<reference evidence="4" key="1">
    <citation type="journal article" date="2019" name="Int. J. Syst. Evol. Microbiol.">
        <title>The Global Catalogue of Microorganisms (GCM) 10K type strain sequencing project: providing services to taxonomists for standard genome sequencing and annotation.</title>
        <authorList>
            <consortium name="The Broad Institute Genomics Platform"/>
            <consortium name="The Broad Institute Genome Sequencing Center for Infectious Disease"/>
            <person name="Wu L."/>
            <person name="Ma J."/>
        </authorList>
    </citation>
    <scope>NUCLEOTIDE SEQUENCE [LARGE SCALE GENOMIC DNA]</scope>
    <source>
        <strain evidence="4">KCTC 52344</strain>
    </source>
</reference>